<dbReference type="OrthoDB" id="8535577at2"/>
<feature type="compositionally biased region" description="Basic and acidic residues" evidence="1">
    <location>
        <begin position="492"/>
        <end position="502"/>
    </location>
</feature>
<reference evidence="3 4" key="1">
    <citation type="submission" date="2019-07" db="EMBL/GenBank/DDBJ databases">
        <title>Tomitella cavernea sp. nov., an actinomycete isolated from soil.</title>
        <authorList>
            <person name="Cheng J."/>
        </authorList>
    </citation>
    <scope>NUCLEOTIDE SEQUENCE [LARGE SCALE GENOMIC DNA]</scope>
    <source>
        <strain evidence="3 4">HY188</strain>
    </source>
</reference>
<name>A0A516X118_9ACTN</name>
<organism evidence="3 4">
    <name type="scientific">Tomitella fengzijianii</name>
    <dbReference type="NCBI Taxonomy" id="2597660"/>
    <lineage>
        <taxon>Bacteria</taxon>
        <taxon>Bacillati</taxon>
        <taxon>Actinomycetota</taxon>
        <taxon>Actinomycetes</taxon>
        <taxon>Mycobacteriales</taxon>
        <taxon>Tomitella</taxon>
    </lineage>
</organism>
<keyword evidence="2" id="KW-0812">Transmembrane</keyword>
<dbReference type="EMBL" id="CP041765">
    <property type="protein sequence ID" value="QDQ96301.1"/>
    <property type="molecule type" value="Genomic_DNA"/>
</dbReference>
<feature type="transmembrane region" description="Helical" evidence="2">
    <location>
        <begin position="179"/>
        <end position="200"/>
    </location>
</feature>
<feature type="transmembrane region" description="Helical" evidence="2">
    <location>
        <begin position="411"/>
        <end position="433"/>
    </location>
</feature>
<gene>
    <name evidence="3" type="ORF">FO059_01755</name>
</gene>
<feature type="transmembrane region" description="Helical" evidence="2">
    <location>
        <begin position="292"/>
        <end position="313"/>
    </location>
</feature>
<keyword evidence="2" id="KW-1133">Transmembrane helix</keyword>
<dbReference type="AlphaFoldDB" id="A0A516X118"/>
<feature type="transmembrane region" description="Helical" evidence="2">
    <location>
        <begin position="86"/>
        <end position="108"/>
    </location>
</feature>
<keyword evidence="4" id="KW-1185">Reference proteome</keyword>
<dbReference type="KEGG" id="toy:FO059_01755"/>
<feature type="transmembrane region" description="Helical" evidence="2">
    <location>
        <begin position="15"/>
        <end position="35"/>
    </location>
</feature>
<keyword evidence="2" id="KW-0472">Membrane</keyword>
<feature type="transmembrane region" description="Helical" evidence="2">
    <location>
        <begin position="120"/>
        <end position="142"/>
    </location>
</feature>
<dbReference type="Pfam" id="PF10011">
    <property type="entry name" value="DUF2254"/>
    <property type="match status" value="1"/>
</dbReference>
<feature type="transmembrane region" description="Helical" evidence="2">
    <location>
        <begin position="379"/>
        <end position="399"/>
    </location>
</feature>
<dbReference type="Proteomes" id="UP000317344">
    <property type="component" value="Chromosome"/>
</dbReference>
<evidence type="ECO:0000256" key="1">
    <source>
        <dbReference type="SAM" id="MobiDB-lite"/>
    </source>
</evidence>
<evidence type="ECO:0000313" key="4">
    <source>
        <dbReference type="Proteomes" id="UP000317344"/>
    </source>
</evidence>
<feature type="region of interest" description="Disordered" evidence="1">
    <location>
        <begin position="460"/>
        <end position="504"/>
    </location>
</feature>
<feature type="transmembrane region" description="Helical" evidence="2">
    <location>
        <begin position="154"/>
        <end position="173"/>
    </location>
</feature>
<sequence length="734" mass="77973">MTQWFDDAIIGTGRLPLLVLFVAFLATFLFIRLSVRMIRAGVRWWPGNVTPGGLHVHHVVFGLVAMLVAGMGLITLASYETPVADCALAGLFGIGAALVLDEFALVLYLKDVYWAEQGRLSVDAVFVAVAVIALFILGLRPYGVGDYEQDRGAAAYAGTTVILLALLTLTAVTMLKGKFWTGLVGLFVWPLLVFGAVRLSRPGAPWARWRYGLRPARMARAQQREDRFHAPVARAKKALQEAVGGGFGVESSFVDPMPTAPDTTDTAVSRAQRLVSAVEWCQTRRRLRSVPLWRVPAVLTVGAAVLALVLVGVDETVVGAEGAGVGGAGSSAAATMLSVIAGGMITLGGLVFTALTLAMQFGAAQLSVRVVPMLQQGRIIRWSIGVFLATFVFALIIALDLAADSSGDVPLVSVVVAMGLTLLSTGMFIALVARVAHVLNPTRLLSEVAREGRAAVSRTYPREKTVAATSDSAPAEATDDKPAVDDAADGVHPVRGDGRETPGDDAYAGAIIPLRHADPAGQVLLAVHVERIARLAARWGVHITVVPAVGQFVSAGAPLFAVQGPMARVRPDLLARSLVFGDTHSPSASPAAALQALVDVALKALSPAVNDPSRAVQSFDYIEDLLVLLSRRVVVGATTGRLHGSPLTWEDYVSVAVDEIRHFSGESLMVLRRLRAVLTGLLDTCPEALHPPLRERIDALDAAVRRTMPDELDLRLARVSDPLGLGSRRVARSR</sequence>
<accession>A0A516X118</accession>
<protein>
    <submittedName>
        <fullName evidence="3">DUF2254 domain-containing protein</fullName>
    </submittedName>
</protein>
<feature type="transmembrane region" description="Helical" evidence="2">
    <location>
        <begin position="333"/>
        <end position="358"/>
    </location>
</feature>
<dbReference type="InterPro" id="IPR018723">
    <property type="entry name" value="DUF2254_membrane"/>
</dbReference>
<evidence type="ECO:0000313" key="3">
    <source>
        <dbReference type="EMBL" id="QDQ96301.1"/>
    </source>
</evidence>
<reference evidence="3 4" key="2">
    <citation type="submission" date="2019-07" db="EMBL/GenBank/DDBJ databases">
        <authorList>
            <person name="Huang Y."/>
        </authorList>
    </citation>
    <scope>NUCLEOTIDE SEQUENCE [LARGE SCALE GENOMIC DNA]</scope>
    <source>
        <strain evidence="3 4">HY188</strain>
    </source>
</reference>
<proteinExistence type="predicted"/>
<feature type="transmembrane region" description="Helical" evidence="2">
    <location>
        <begin position="55"/>
        <end position="79"/>
    </location>
</feature>
<dbReference type="RefSeq" id="WP_143905847.1">
    <property type="nucleotide sequence ID" value="NZ_CP041765.1"/>
</dbReference>
<evidence type="ECO:0000256" key="2">
    <source>
        <dbReference type="SAM" id="Phobius"/>
    </source>
</evidence>